<organism evidence="1 2">
    <name type="scientific">Champsocephalus esox</name>
    <name type="common">pike icefish</name>
    <dbReference type="NCBI Taxonomy" id="159716"/>
    <lineage>
        <taxon>Eukaryota</taxon>
        <taxon>Metazoa</taxon>
        <taxon>Chordata</taxon>
        <taxon>Craniata</taxon>
        <taxon>Vertebrata</taxon>
        <taxon>Euteleostomi</taxon>
        <taxon>Actinopterygii</taxon>
        <taxon>Neopterygii</taxon>
        <taxon>Teleostei</taxon>
        <taxon>Neoteleostei</taxon>
        <taxon>Acanthomorphata</taxon>
        <taxon>Eupercaria</taxon>
        <taxon>Perciformes</taxon>
        <taxon>Notothenioidei</taxon>
        <taxon>Channichthyidae</taxon>
        <taxon>Champsocephalus</taxon>
    </lineage>
</organism>
<accession>A0AAN8GF92</accession>
<sequence>MQGACALGSVYCRIFTEEGKKGAGNKPGLLPDWCNVNNRQEGHEIGFSTGVMRQRNKGCLRGEVAYMPGNLFKAHHQMDITPPPATSRS</sequence>
<gene>
    <name evidence="1" type="ORF">CesoFtcFv8_026198</name>
</gene>
<dbReference type="EMBL" id="JAULUE010002067">
    <property type="protein sequence ID" value="KAK5876894.1"/>
    <property type="molecule type" value="Genomic_DNA"/>
</dbReference>
<dbReference type="AlphaFoldDB" id="A0AAN8GF92"/>
<name>A0AAN8GF92_9TELE</name>
<evidence type="ECO:0000313" key="2">
    <source>
        <dbReference type="Proteomes" id="UP001335648"/>
    </source>
</evidence>
<dbReference type="Proteomes" id="UP001335648">
    <property type="component" value="Unassembled WGS sequence"/>
</dbReference>
<keyword evidence="2" id="KW-1185">Reference proteome</keyword>
<evidence type="ECO:0000313" key="1">
    <source>
        <dbReference type="EMBL" id="KAK5876894.1"/>
    </source>
</evidence>
<reference evidence="1 2" key="1">
    <citation type="journal article" date="2023" name="Mol. Biol. Evol.">
        <title>Genomics of Secondarily Temperate Adaptation in the Only Non-Antarctic Icefish.</title>
        <authorList>
            <person name="Rivera-Colon A.G."/>
            <person name="Rayamajhi N."/>
            <person name="Minhas B.F."/>
            <person name="Madrigal G."/>
            <person name="Bilyk K.T."/>
            <person name="Yoon V."/>
            <person name="Hune M."/>
            <person name="Gregory S."/>
            <person name="Cheng C.H.C."/>
            <person name="Catchen J.M."/>
        </authorList>
    </citation>
    <scope>NUCLEOTIDE SEQUENCE [LARGE SCALE GENOMIC DNA]</scope>
    <source>
        <strain evidence="1">JC2023a</strain>
    </source>
</reference>
<protein>
    <submittedName>
        <fullName evidence="1">Uncharacterized protein</fullName>
    </submittedName>
</protein>
<proteinExistence type="predicted"/>
<comment type="caution">
    <text evidence="1">The sequence shown here is derived from an EMBL/GenBank/DDBJ whole genome shotgun (WGS) entry which is preliminary data.</text>
</comment>